<evidence type="ECO:0000256" key="1">
    <source>
        <dbReference type="SAM" id="MobiDB-lite"/>
    </source>
</evidence>
<dbReference type="InterPro" id="IPR010753">
    <property type="entry name" value="DUF1330"/>
</dbReference>
<accession>A0A6G2BFS3</accession>
<dbReference type="PANTHER" id="PTHR41521:SF4">
    <property type="entry name" value="BLR0684 PROTEIN"/>
    <property type="match status" value="1"/>
</dbReference>
<dbReference type="RefSeq" id="WP_155071729.1">
    <property type="nucleotide sequence ID" value="NZ_WIXO01000001.1"/>
</dbReference>
<organism evidence="3 4">
    <name type="scientific">Streptomyces taklimakanensis</name>
    <dbReference type="NCBI Taxonomy" id="2569853"/>
    <lineage>
        <taxon>Bacteria</taxon>
        <taxon>Bacillati</taxon>
        <taxon>Actinomycetota</taxon>
        <taxon>Actinomycetes</taxon>
        <taxon>Kitasatosporales</taxon>
        <taxon>Streptomycetaceae</taxon>
        <taxon>Streptomyces</taxon>
    </lineage>
</organism>
<gene>
    <name evidence="3" type="ORF">F0L17_16865</name>
</gene>
<dbReference type="Proteomes" id="UP000473014">
    <property type="component" value="Unassembled WGS sequence"/>
</dbReference>
<evidence type="ECO:0000259" key="2">
    <source>
        <dbReference type="Pfam" id="PF07045"/>
    </source>
</evidence>
<reference evidence="3 4" key="1">
    <citation type="submission" date="2019-11" db="EMBL/GenBank/DDBJ databases">
        <authorList>
            <person name="Yuan L."/>
        </authorList>
    </citation>
    <scope>NUCLEOTIDE SEQUENCE [LARGE SCALE GENOMIC DNA]</scope>
    <source>
        <strain evidence="3 4">TRM43335</strain>
    </source>
</reference>
<dbReference type="EMBL" id="WIXO01000001">
    <property type="protein sequence ID" value="MTE20752.1"/>
    <property type="molecule type" value="Genomic_DNA"/>
</dbReference>
<feature type="compositionally biased region" description="Basic and acidic residues" evidence="1">
    <location>
        <begin position="105"/>
        <end position="114"/>
    </location>
</feature>
<comment type="caution">
    <text evidence="3">The sequence shown here is derived from an EMBL/GenBank/DDBJ whole genome shotgun (WGS) entry which is preliminary data.</text>
</comment>
<protein>
    <submittedName>
        <fullName evidence="3">DUF1330 domain-containing protein</fullName>
    </submittedName>
</protein>
<dbReference type="Gene3D" id="3.30.70.100">
    <property type="match status" value="1"/>
</dbReference>
<dbReference type="PANTHER" id="PTHR41521">
    <property type="match status" value="1"/>
</dbReference>
<feature type="domain" description="DUF1330" evidence="2">
    <location>
        <begin position="2"/>
        <end position="96"/>
    </location>
</feature>
<keyword evidence="4" id="KW-1185">Reference proteome</keyword>
<dbReference type="SUPFAM" id="SSF54909">
    <property type="entry name" value="Dimeric alpha+beta barrel"/>
    <property type="match status" value="1"/>
</dbReference>
<dbReference type="Pfam" id="PF07045">
    <property type="entry name" value="DUF1330"/>
    <property type="match status" value="1"/>
</dbReference>
<dbReference type="InterPro" id="IPR011008">
    <property type="entry name" value="Dimeric_a/b-barrel"/>
</dbReference>
<evidence type="ECO:0000313" key="4">
    <source>
        <dbReference type="Proteomes" id="UP000473014"/>
    </source>
</evidence>
<proteinExistence type="predicted"/>
<dbReference type="OrthoDB" id="9806380at2"/>
<evidence type="ECO:0000313" key="3">
    <source>
        <dbReference type="EMBL" id="MTE20752.1"/>
    </source>
</evidence>
<feature type="region of interest" description="Disordered" evidence="1">
    <location>
        <begin position="102"/>
        <end position="123"/>
    </location>
</feature>
<name>A0A6G2BFS3_9ACTN</name>
<sequence>MTAYAIAHLRNHPGPHPDVIAYLERIQDTLEPFAGRFRVHGGPMEVREGEWPGNVVVIEFPSMERARAWYDSEAYQEILPLRTDHIDSTAFLVEGVGPGYHPRRKAEAMRRAADARPSAPAAS</sequence>
<dbReference type="AlphaFoldDB" id="A0A6G2BFS3"/>